<evidence type="ECO:0000313" key="9">
    <source>
        <dbReference type="Proteomes" id="UP001596957"/>
    </source>
</evidence>
<dbReference type="SMART" id="SM00448">
    <property type="entry name" value="REC"/>
    <property type="match status" value="1"/>
</dbReference>
<keyword evidence="9" id="KW-1185">Reference proteome</keyword>
<proteinExistence type="predicted"/>
<dbReference type="InterPro" id="IPR001789">
    <property type="entry name" value="Sig_transdc_resp-reg_receiver"/>
</dbReference>
<evidence type="ECO:0000256" key="5">
    <source>
        <dbReference type="PROSITE-ProRule" id="PRU00169"/>
    </source>
</evidence>
<dbReference type="Proteomes" id="UP001596957">
    <property type="component" value="Unassembled WGS sequence"/>
</dbReference>
<evidence type="ECO:0000313" key="8">
    <source>
        <dbReference type="EMBL" id="MFD0286534.1"/>
    </source>
</evidence>
<organism evidence="8 9">
    <name type="scientific">Streptomyces lutosisoli</name>
    <dbReference type="NCBI Taxonomy" id="2665721"/>
    <lineage>
        <taxon>Bacteria</taxon>
        <taxon>Bacillati</taxon>
        <taxon>Actinomycetota</taxon>
        <taxon>Actinomycetes</taxon>
        <taxon>Kitasatosporales</taxon>
        <taxon>Streptomycetaceae</taxon>
        <taxon>Streptomyces</taxon>
    </lineage>
</organism>
<dbReference type="CDD" id="cd17535">
    <property type="entry name" value="REC_NarL-like"/>
    <property type="match status" value="1"/>
</dbReference>
<dbReference type="CDD" id="cd06170">
    <property type="entry name" value="LuxR_C_like"/>
    <property type="match status" value="1"/>
</dbReference>
<keyword evidence="3" id="KW-0238">DNA-binding</keyword>
<dbReference type="Gene3D" id="3.40.50.2300">
    <property type="match status" value="1"/>
</dbReference>
<keyword evidence="4" id="KW-0804">Transcription</keyword>
<dbReference type="PANTHER" id="PTHR43214">
    <property type="entry name" value="TWO-COMPONENT RESPONSE REGULATOR"/>
    <property type="match status" value="1"/>
</dbReference>
<evidence type="ECO:0000256" key="2">
    <source>
        <dbReference type="ARBA" id="ARBA00023015"/>
    </source>
</evidence>
<evidence type="ECO:0000259" key="6">
    <source>
        <dbReference type="PROSITE" id="PS50043"/>
    </source>
</evidence>
<gene>
    <name evidence="8" type="ORF">ACFQZP_33635</name>
</gene>
<accession>A0ABW2VR80</accession>
<feature type="modified residue" description="4-aspartylphosphate" evidence="5">
    <location>
        <position position="52"/>
    </location>
</feature>
<dbReference type="SMART" id="SM00421">
    <property type="entry name" value="HTH_LUXR"/>
    <property type="match status" value="1"/>
</dbReference>
<feature type="domain" description="Response regulatory" evidence="7">
    <location>
        <begin position="2"/>
        <end position="122"/>
    </location>
</feature>
<evidence type="ECO:0000256" key="4">
    <source>
        <dbReference type="ARBA" id="ARBA00023163"/>
    </source>
</evidence>
<feature type="domain" description="HTH luxR-type" evidence="6">
    <location>
        <begin position="144"/>
        <end position="209"/>
    </location>
</feature>
<evidence type="ECO:0000256" key="1">
    <source>
        <dbReference type="ARBA" id="ARBA00022553"/>
    </source>
</evidence>
<dbReference type="SUPFAM" id="SSF52172">
    <property type="entry name" value="CheY-like"/>
    <property type="match status" value="1"/>
</dbReference>
<dbReference type="InterPro" id="IPR039420">
    <property type="entry name" value="WalR-like"/>
</dbReference>
<sequence>MKIVIADDSMLIRDGLARLLAEAGCEVVATADNTATLMHKLDSAVPDAVIVDIRMPPTYTDEGLVAAHKLRSMYPSIGVLVLSQYLEAHYAMRLISDAPEHLGYLLKERVSDVALLVDALRRVVEGECVIDPTIVSTLMRRPRDPGPLAGVTTRELEVLALMAEGRSNAAIAGKLSMSPKTLEAHVRQILQKLNLHQSPDDHRRVLAVLKYLQATH</sequence>
<dbReference type="InterPro" id="IPR011006">
    <property type="entry name" value="CheY-like_superfamily"/>
</dbReference>
<dbReference type="Pfam" id="PF00196">
    <property type="entry name" value="GerE"/>
    <property type="match status" value="1"/>
</dbReference>
<reference evidence="9" key="1">
    <citation type="journal article" date="2019" name="Int. J. Syst. Evol. Microbiol.">
        <title>The Global Catalogue of Microorganisms (GCM) 10K type strain sequencing project: providing services to taxonomists for standard genome sequencing and annotation.</title>
        <authorList>
            <consortium name="The Broad Institute Genomics Platform"/>
            <consortium name="The Broad Institute Genome Sequencing Center for Infectious Disease"/>
            <person name="Wu L."/>
            <person name="Ma J."/>
        </authorList>
    </citation>
    <scope>NUCLEOTIDE SEQUENCE [LARGE SCALE GENOMIC DNA]</scope>
    <source>
        <strain evidence="9">CGMCC 4.7198</strain>
    </source>
</reference>
<dbReference type="RefSeq" id="WP_381249236.1">
    <property type="nucleotide sequence ID" value="NZ_JBHTBI010000003.1"/>
</dbReference>
<keyword evidence="1 5" id="KW-0597">Phosphoprotein</keyword>
<dbReference type="InterPro" id="IPR058245">
    <property type="entry name" value="NreC/VraR/RcsB-like_REC"/>
</dbReference>
<dbReference type="EMBL" id="JBHTEC010000001">
    <property type="protein sequence ID" value="MFD0286534.1"/>
    <property type="molecule type" value="Genomic_DNA"/>
</dbReference>
<comment type="caution">
    <text evidence="8">The sequence shown here is derived from an EMBL/GenBank/DDBJ whole genome shotgun (WGS) entry which is preliminary data.</text>
</comment>
<dbReference type="PRINTS" id="PR00038">
    <property type="entry name" value="HTHLUXR"/>
</dbReference>
<dbReference type="PROSITE" id="PS50110">
    <property type="entry name" value="RESPONSE_REGULATORY"/>
    <property type="match status" value="1"/>
</dbReference>
<dbReference type="PANTHER" id="PTHR43214:SF24">
    <property type="entry name" value="TRANSCRIPTIONAL REGULATORY PROTEIN NARL-RELATED"/>
    <property type="match status" value="1"/>
</dbReference>
<name>A0ABW2VR80_9ACTN</name>
<dbReference type="Pfam" id="PF00072">
    <property type="entry name" value="Response_reg"/>
    <property type="match status" value="1"/>
</dbReference>
<protein>
    <submittedName>
        <fullName evidence="8">Response regulator</fullName>
    </submittedName>
</protein>
<dbReference type="InterPro" id="IPR000792">
    <property type="entry name" value="Tscrpt_reg_LuxR_C"/>
</dbReference>
<evidence type="ECO:0000259" key="7">
    <source>
        <dbReference type="PROSITE" id="PS50110"/>
    </source>
</evidence>
<evidence type="ECO:0000256" key="3">
    <source>
        <dbReference type="ARBA" id="ARBA00023125"/>
    </source>
</evidence>
<dbReference type="PROSITE" id="PS50043">
    <property type="entry name" value="HTH_LUXR_2"/>
    <property type="match status" value="1"/>
</dbReference>
<keyword evidence="2" id="KW-0805">Transcription regulation</keyword>